<keyword evidence="4" id="KW-0547">Nucleotide-binding</keyword>
<comment type="similarity">
    <text evidence="1">Belongs to the archaeal ATPase family.</text>
</comment>
<dbReference type="Proteomes" id="UP001571980">
    <property type="component" value="Unassembled WGS sequence"/>
</dbReference>
<organism evidence="4 5">
    <name type="scientific">Pyrococcus kukulkanii</name>
    <dbReference type="NCBI Taxonomy" id="1609559"/>
    <lineage>
        <taxon>Archaea</taxon>
        <taxon>Methanobacteriati</taxon>
        <taxon>Methanobacteriota</taxon>
        <taxon>Thermococci</taxon>
        <taxon>Thermococcales</taxon>
        <taxon>Thermococcaceae</taxon>
        <taxon>Pyrococcus</taxon>
    </lineage>
</organism>
<name>A0ABV4T694_9EURY</name>
<dbReference type="Pfam" id="PF01637">
    <property type="entry name" value="ATPase_2"/>
    <property type="match status" value="1"/>
</dbReference>
<dbReference type="InterPro" id="IPR027417">
    <property type="entry name" value="P-loop_NTPase"/>
</dbReference>
<dbReference type="Gene3D" id="3.40.50.300">
    <property type="entry name" value="P-loop containing nucleotide triphosphate hydrolases"/>
    <property type="match status" value="1"/>
</dbReference>
<dbReference type="GO" id="GO:0005524">
    <property type="term" value="F:ATP binding"/>
    <property type="evidence" value="ECO:0007669"/>
    <property type="project" value="UniProtKB-KW"/>
</dbReference>
<dbReference type="SUPFAM" id="SSF52540">
    <property type="entry name" value="P-loop containing nucleoside triphosphate hydrolases"/>
    <property type="match status" value="1"/>
</dbReference>
<keyword evidence="4" id="KW-0067">ATP-binding</keyword>
<dbReference type="Gene3D" id="1.10.10.10">
    <property type="entry name" value="Winged helix-like DNA-binding domain superfamily/Winged helix DNA-binding domain"/>
    <property type="match status" value="1"/>
</dbReference>
<dbReference type="Pfam" id="PF21690">
    <property type="entry name" value="MJ1010-like_2nd"/>
    <property type="match status" value="1"/>
</dbReference>
<sequence>MFIDREEELGELLKLIRFEPNVINFVYGPMNSGKTALMLEFLKRLPQDHVGFYVNFRATPVSSYEEFSRVLFSTEYGGIRKTIKEIVKGLAKINTGIPIPQEILEVILKEKEPINAFSYLKDLMLEIIESGKRPVLVFDEIQVIKDLKVDGPLIYQLFNFLIHLTKEIHLAHVFVVTSDSLFIGEVYGNAKLTGRAEYFPVYDLSREASMELLRTLGVSGEEAELLWEYFGGKPGYLIEGAKRKGKVREWCELKLRLRIREIRKFKGYKILDKFLEREEVEVEELGEEEKELIKENVLFYDPLKGTLSPQGRLELLAIRSLKSRAPSSPGTSSAPR</sequence>
<keyword evidence="5" id="KW-1185">Reference proteome</keyword>
<dbReference type="InterPro" id="IPR011579">
    <property type="entry name" value="ATPase_dom"/>
</dbReference>
<dbReference type="InterPro" id="IPR036388">
    <property type="entry name" value="WH-like_DNA-bd_sf"/>
</dbReference>
<accession>A0ABV4T694</accession>
<comment type="caution">
    <text evidence="4">The sequence shown here is derived from an EMBL/GenBank/DDBJ whole genome shotgun (WGS) entry which is preliminary data.</text>
</comment>
<dbReference type="PANTHER" id="PTHR34301:SF8">
    <property type="entry name" value="ATPASE DOMAIN-CONTAINING PROTEIN"/>
    <property type="match status" value="1"/>
</dbReference>
<proteinExistence type="inferred from homology"/>
<dbReference type="RefSeq" id="WP_372823891.1">
    <property type="nucleotide sequence ID" value="NZ_JARRIF010000005.1"/>
</dbReference>
<dbReference type="InterPro" id="IPR049081">
    <property type="entry name" value="MJ1010-like_2nd"/>
</dbReference>
<evidence type="ECO:0000259" key="2">
    <source>
        <dbReference type="Pfam" id="PF01637"/>
    </source>
</evidence>
<feature type="domain" description="ATPase" evidence="2">
    <location>
        <begin position="2"/>
        <end position="239"/>
    </location>
</feature>
<feature type="domain" description="Uncharacterized ATP-binding protein MJ1010-like C-terminal" evidence="3">
    <location>
        <begin position="261"/>
        <end position="321"/>
    </location>
</feature>
<reference evidence="4 5" key="1">
    <citation type="submission" date="2023-03" db="EMBL/GenBank/DDBJ databases">
        <title>Speciation in Pyrococcus: adaptation to high temperature as a mechanism.</title>
        <authorList>
            <person name="Gu J."/>
        </authorList>
    </citation>
    <scope>NUCLEOTIDE SEQUENCE [LARGE SCALE GENOMIC DNA]</scope>
    <source>
        <strain evidence="4 5">LMOA34</strain>
    </source>
</reference>
<evidence type="ECO:0000313" key="4">
    <source>
        <dbReference type="EMBL" id="MFA4804657.1"/>
    </source>
</evidence>
<protein>
    <submittedName>
        <fullName evidence="4">ATP-binding protein</fullName>
    </submittedName>
</protein>
<evidence type="ECO:0000259" key="3">
    <source>
        <dbReference type="Pfam" id="PF21690"/>
    </source>
</evidence>
<gene>
    <name evidence="4" type="ORF">P8X34_07920</name>
</gene>
<evidence type="ECO:0000256" key="1">
    <source>
        <dbReference type="ARBA" id="ARBA00006755"/>
    </source>
</evidence>
<dbReference type="PANTHER" id="PTHR34301">
    <property type="entry name" value="DNA-BINDING PROTEIN-RELATED"/>
    <property type="match status" value="1"/>
</dbReference>
<dbReference type="EMBL" id="JARRIG010000005">
    <property type="protein sequence ID" value="MFA4804657.1"/>
    <property type="molecule type" value="Genomic_DNA"/>
</dbReference>
<evidence type="ECO:0000313" key="5">
    <source>
        <dbReference type="Proteomes" id="UP001571980"/>
    </source>
</evidence>